<name>A0ABV4CXI0_9BACT</name>
<proteinExistence type="inferred from homology"/>
<evidence type="ECO:0000256" key="1">
    <source>
        <dbReference type="ARBA" id="ARBA00004651"/>
    </source>
</evidence>
<accession>A0ABV4CXI0</accession>
<dbReference type="Pfam" id="PF03062">
    <property type="entry name" value="MBOAT"/>
    <property type="match status" value="1"/>
</dbReference>
<organism evidence="9 10">
    <name type="scientific">Heminiphilus faecis</name>
    <dbReference type="NCBI Taxonomy" id="2601703"/>
    <lineage>
        <taxon>Bacteria</taxon>
        <taxon>Pseudomonadati</taxon>
        <taxon>Bacteroidota</taxon>
        <taxon>Bacteroidia</taxon>
        <taxon>Bacteroidales</taxon>
        <taxon>Muribaculaceae</taxon>
        <taxon>Heminiphilus</taxon>
    </lineage>
</organism>
<dbReference type="InterPro" id="IPR051085">
    <property type="entry name" value="MB_O-acyltransferase"/>
</dbReference>
<comment type="caution">
    <text evidence="9">The sequence shown here is derived from an EMBL/GenBank/DDBJ whole genome shotgun (WGS) entry which is preliminary data.</text>
</comment>
<dbReference type="PANTHER" id="PTHR13285:SF18">
    <property type="entry name" value="PROTEIN-CYSTEINE N-PALMITOYLTRANSFERASE RASP"/>
    <property type="match status" value="1"/>
</dbReference>
<sequence length="493" mass="56991">MHFSVYCLRTMAFVKNAIVMLFNSIEFTVFLPVVFILYWLLLKGNTARNVFIVIASYVFYGWWDVRFLLLIALTTICSYISGMLIERYRGRWGAKATMWSNVLFNLGILVLFKYYGFFTRSLSELLAAFGITLDAVTLDLILPVGISFYTFQALSYTIDVYRGNIEPTRDIAAFFAFIAFFPQLVAGPIERATSLLPQFLHRRHFDYATAVDGCRQILWGLFKKMAVADNCATAVNIIFSQYESLGGLTLLIGAILFSFQIYGDFSGYSDIAIGVAKLFDIKLTRNFNLPYFSHNIREFWKRWHISLNRWFVDYLYVPLGGSRCNKSKIARNSLVVFLASGIWHGANWTFAAWGIYHAALSMPYIIAGQRHDPVSHARRPVLYKLSMILSTFILVTIGWILFRSNTIHDALNYIYGIFSRFPTLDHVPWGRAIAWSAVLVIVECVQRKRRQPYEFPDMVIFRNRTVRWCIYYIMIIIIIGYSGNQADFIYFQF</sequence>
<feature type="transmembrane region" description="Helical" evidence="8">
    <location>
        <begin position="67"/>
        <end position="85"/>
    </location>
</feature>
<evidence type="ECO:0000256" key="3">
    <source>
        <dbReference type="ARBA" id="ARBA00022475"/>
    </source>
</evidence>
<feature type="transmembrane region" description="Helical" evidence="8">
    <location>
        <begin position="21"/>
        <end position="41"/>
    </location>
</feature>
<evidence type="ECO:0000313" key="10">
    <source>
        <dbReference type="Proteomes" id="UP001565200"/>
    </source>
</evidence>
<protein>
    <submittedName>
        <fullName evidence="9">MBOAT family O-acyltransferase</fullName>
        <ecNumber evidence="9">2.3.-.-</ecNumber>
    </submittedName>
</protein>
<keyword evidence="5 8" id="KW-1133">Transmembrane helix</keyword>
<dbReference type="InterPro" id="IPR028362">
    <property type="entry name" value="AlgI"/>
</dbReference>
<keyword evidence="7 9" id="KW-0808">Transferase</keyword>
<dbReference type="InterPro" id="IPR004299">
    <property type="entry name" value="MBOAT_fam"/>
</dbReference>
<feature type="transmembrane region" description="Helical" evidence="8">
    <location>
        <begin position="97"/>
        <end position="115"/>
    </location>
</feature>
<dbReference type="Proteomes" id="UP001565200">
    <property type="component" value="Unassembled WGS sequence"/>
</dbReference>
<keyword evidence="10" id="KW-1185">Reference proteome</keyword>
<evidence type="ECO:0000313" key="9">
    <source>
        <dbReference type="EMBL" id="MEY8244779.1"/>
    </source>
</evidence>
<dbReference type="EC" id="2.3.-.-" evidence="9"/>
<dbReference type="PANTHER" id="PTHR13285">
    <property type="entry name" value="ACYLTRANSFERASE"/>
    <property type="match status" value="1"/>
</dbReference>
<reference evidence="9 10" key="1">
    <citation type="submission" date="2024-03" db="EMBL/GenBank/DDBJ databases">
        <title>Mouse gut bacterial collection (mGBC) of GemPharmatech.</title>
        <authorList>
            <person name="He Y."/>
            <person name="Dong L."/>
            <person name="Wu D."/>
            <person name="Gao X."/>
            <person name="Lin Z."/>
        </authorList>
    </citation>
    <scope>NUCLEOTIDE SEQUENCE [LARGE SCALE GENOMIC DNA]</scope>
    <source>
        <strain evidence="9 10">54-13</strain>
    </source>
</reference>
<evidence type="ECO:0000256" key="8">
    <source>
        <dbReference type="SAM" id="Phobius"/>
    </source>
</evidence>
<evidence type="ECO:0000256" key="2">
    <source>
        <dbReference type="ARBA" id="ARBA00010323"/>
    </source>
</evidence>
<evidence type="ECO:0000256" key="5">
    <source>
        <dbReference type="ARBA" id="ARBA00022989"/>
    </source>
</evidence>
<dbReference type="InterPro" id="IPR024194">
    <property type="entry name" value="Ac/AlaTfrase_AlgI/DltB"/>
</dbReference>
<keyword evidence="3 7" id="KW-1003">Cell membrane</keyword>
<comment type="similarity">
    <text evidence="2 7">Belongs to the membrane-bound acyltransferase family.</text>
</comment>
<dbReference type="PIRSF" id="PIRSF500217">
    <property type="entry name" value="AlgI"/>
    <property type="match status" value="1"/>
</dbReference>
<keyword evidence="6 7" id="KW-0472">Membrane</keyword>
<evidence type="ECO:0000256" key="4">
    <source>
        <dbReference type="ARBA" id="ARBA00022692"/>
    </source>
</evidence>
<dbReference type="EMBL" id="JBCLPP010000008">
    <property type="protein sequence ID" value="MEY8244779.1"/>
    <property type="molecule type" value="Genomic_DNA"/>
</dbReference>
<feature type="transmembrane region" description="Helical" evidence="8">
    <location>
        <begin position="329"/>
        <end position="346"/>
    </location>
</feature>
<keyword evidence="7 9" id="KW-0012">Acyltransferase</keyword>
<feature type="transmembrane region" description="Helical" evidence="8">
    <location>
        <begin position="171"/>
        <end position="189"/>
    </location>
</feature>
<feature type="transmembrane region" description="Helical" evidence="8">
    <location>
        <begin position="245"/>
        <end position="263"/>
    </location>
</feature>
<dbReference type="PIRSF" id="PIRSF016636">
    <property type="entry name" value="AlgI_DltB"/>
    <property type="match status" value="1"/>
</dbReference>
<evidence type="ECO:0000256" key="7">
    <source>
        <dbReference type="PIRNR" id="PIRNR016636"/>
    </source>
</evidence>
<feature type="transmembrane region" description="Helical" evidence="8">
    <location>
        <begin position="127"/>
        <end position="151"/>
    </location>
</feature>
<dbReference type="GO" id="GO:0016746">
    <property type="term" value="F:acyltransferase activity"/>
    <property type="evidence" value="ECO:0007669"/>
    <property type="project" value="UniProtKB-KW"/>
</dbReference>
<evidence type="ECO:0000256" key="6">
    <source>
        <dbReference type="ARBA" id="ARBA00023136"/>
    </source>
</evidence>
<feature type="transmembrane region" description="Helical" evidence="8">
    <location>
        <begin position="465"/>
        <end position="483"/>
    </location>
</feature>
<comment type="subcellular location">
    <subcellularLocation>
        <location evidence="1">Cell membrane</location>
        <topology evidence="1">Multi-pass membrane protein</topology>
    </subcellularLocation>
</comment>
<dbReference type="RefSeq" id="WP_262714003.1">
    <property type="nucleotide sequence ID" value="NZ_JBCLPP010000008.1"/>
</dbReference>
<feature type="transmembrane region" description="Helical" evidence="8">
    <location>
        <begin position="381"/>
        <end position="402"/>
    </location>
</feature>
<gene>
    <name evidence="9" type="ORF">AAK873_03980</name>
</gene>
<keyword evidence="4 8" id="KW-0812">Transmembrane</keyword>